<gene>
    <name evidence="7" type="ORF">MARGE09_P0397</name>
</gene>
<reference evidence="7 8" key="1">
    <citation type="journal article" date="2022" name="IScience">
        <title>An ultrasensitive nanofiber-based assay for enzymatic hydrolysis and deep-sea microbial degradation of cellulose.</title>
        <authorList>
            <person name="Tsudome M."/>
            <person name="Tachioka M."/>
            <person name="Miyazaki M."/>
            <person name="Uchimura K."/>
            <person name="Tsuda M."/>
            <person name="Takaki Y."/>
            <person name="Deguchi S."/>
        </authorList>
    </citation>
    <scope>NUCLEOTIDE SEQUENCE [LARGE SCALE GENOMIC DNA]</scope>
    <source>
        <strain evidence="7 8">GE09</strain>
    </source>
</reference>
<dbReference type="EMBL" id="AP023086">
    <property type="protein sequence ID" value="BCD96198.1"/>
    <property type="molecule type" value="Genomic_DNA"/>
</dbReference>
<feature type="transmembrane region" description="Helical" evidence="6">
    <location>
        <begin position="226"/>
        <end position="248"/>
    </location>
</feature>
<dbReference type="KEGG" id="marq:MARGE09_P0397"/>
<dbReference type="Pfam" id="PF01925">
    <property type="entry name" value="TauE"/>
    <property type="match status" value="1"/>
</dbReference>
<comment type="similarity">
    <text evidence="2 6">Belongs to the 4-toluene sulfonate uptake permease (TSUP) (TC 2.A.102) family.</text>
</comment>
<feature type="transmembrane region" description="Helical" evidence="6">
    <location>
        <begin position="171"/>
        <end position="190"/>
    </location>
</feature>
<evidence type="ECO:0000256" key="3">
    <source>
        <dbReference type="ARBA" id="ARBA00022692"/>
    </source>
</evidence>
<keyword evidence="8" id="KW-1185">Reference proteome</keyword>
<dbReference type="GO" id="GO:0005886">
    <property type="term" value="C:plasma membrane"/>
    <property type="evidence" value="ECO:0007669"/>
    <property type="project" value="UniProtKB-SubCell"/>
</dbReference>
<sequence length="249" mass="27735">MDVLQSFSFYQLMCIALLFIWTGFVRSGLGFGGAALGLPLLLFVYDQAIFWMPIIGLHLLFFSALTLRTRINKVDTAYLKKSMVIILPFTLIGIAGLITLPTHWLLSFIYGVALLYSLLWLFDIAVQSHSQFIDHCLLAVGGYVAGTSLTGAPLIAAVFIRNVSAPLLRNTLFVTWFVIVSLKLSVFWAIGVALQWQTAILLLPVAAAGHYLGLKAHEYILRNTILFKRVIGFILAFISLLGLIKVWWL</sequence>
<dbReference type="Proteomes" id="UP001320119">
    <property type="component" value="Chromosome"/>
</dbReference>
<feature type="transmembrane region" description="Helical" evidence="6">
    <location>
        <begin position="48"/>
        <end position="67"/>
    </location>
</feature>
<dbReference type="InterPro" id="IPR002781">
    <property type="entry name" value="TM_pro_TauE-like"/>
</dbReference>
<dbReference type="RefSeq" id="WP_236985704.1">
    <property type="nucleotide sequence ID" value="NZ_AP023086.1"/>
</dbReference>
<keyword evidence="6" id="KW-1003">Cell membrane</keyword>
<evidence type="ECO:0000313" key="7">
    <source>
        <dbReference type="EMBL" id="BCD96198.1"/>
    </source>
</evidence>
<evidence type="ECO:0000256" key="4">
    <source>
        <dbReference type="ARBA" id="ARBA00022989"/>
    </source>
</evidence>
<feature type="transmembrane region" description="Helical" evidence="6">
    <location>
        <begin position="196"/>
        <end position="214"/>
    </location>
</feature>
<comment type="subcellular location">
    <subcellularLocation>
        <location evidence="6">Cell membrane</location>
        <topology evidence="6">Multi-pass membrane protein</topology>
    </subcellularLocation>
    <subcellularLocation>
        <location evidence="1">Membrane</location>
        <topology evidence="1">Multi-pass membrane protein</topology>
    </subcellularLocation>
</comment>
<organism evidence="7 8">
    <name type="scientific">Marinagarivorans cellulosilyticus</name>
    <dbReference type="NCBI Taxonomy" id="2721545"/>
    <lineage>
        <taxon>Bacteria</taxon>
        <taxon>Pseudomonadati</taxon>
        <taxon>Pseudomonadota</taxon>
        <taxon>Gammaproteobacteria</taxon>
        <taxon>Cellvibrionales</taxon>
        <taxon>Cellvibrionaceae</taxon>
        <taxon>Marinagarivorans</taxon>
    </lineage>
</organism>
<proteinExistence type="inferred from homology"/>
<evidence type="ECO:0000256" key="6">
    <source>
        <dbReference type="RuleBase" id="RU363041"/>
    </source>
</evidence>
<protein>
    <recommendedName>
        <fullName evidence="6">Probable membrane transporter protein</fullName>
    </recommendedName>
</protein>
<keyword evidence="5 6" id="KW-0472">Membrane</keyword>
<keyword evidence="4 6" id="KW-1133">Transmembrane helix</keyword>
<name>A0AAN2BIR9_9GAMM</name>
<evidence type="ECO:0000313" key="8">
    <source>
        <dbReference type="Proteomes" id="UP001320119"/>
    </source>
</evidence>
<feature type="transmembrane region" description="Helical" evidence="6">
    <location>
        <begin position="79"/>
        <end position="98"/>
    </location>
</feature>
<feature type="transmembrane region" description="Helical" evidence="6">
    <location>
        <begin position="12"/>
        <end position="42"/>
    </location>
</feature>
<evidence type="ECO:0000256" key="5">
    <source>
        <dbReference type="ARBA" id="ARBA00023136"/>
    </source>
</evidence>
<evidence type="ECO:0000256" key="1">
    <source>
        <dbReference type="ARBA" id="ARBA00004141"/>
    </source>
</evidence>
<evidence type="ECO:0000256" key="2">
    <source>
        <dbReference type="ARBA" id="ARBA00009142"/>
    </source>
</evidence>
<keyword evidence="3 6" id="KW-0812">Transmembrane</keyword>
<dbReference type="AlphaFoldDB" id="A0AAN2BIR9"/>
<accession>A0AAN2BIR9</accession>